<dbReference type="SUPFAM" id="SSF53850">
    <property type="entry name" value="Periplasmic binding protein-like II"/>
    <property type="match status" value="1"/>
</dbReference>
<comment type="subcellular location">
    <subcellularLocation>
        <location evidence="1">Periplasm</location>
    </subcellularLocation>
</comment>
<evidence type="ECO:0000256" key="4">
    <source>
        <dbReference type="SAM" id="SignalP"/>
    </source>
</evidence>
<gene>
    <name evidence="6" type="ORF">CHUV0807_0810</name>
</gene>
<dbReference type="PANTHER" id="PTHR30024">
    <property type="entry name" value="ALIPHATIC SULFONATES-BINDING PROTEIN-RELATED"/>
    <property type="match status" value="1"/>
</dbReference>
<proteinExistence type="inferred from homology"/>
<evidence type="ECO:0000256" key="1">
    <source>
        <dbReference type="ARBA" id="ARBA00004418"/>
    </source>
</evidence>
<comment type="similarity">
    <text evidence="2">Belongs to the bacterial solute-binding protein SsuA/TauA family.</text>
</comment>
<protein>
    <submittedName>
        <fullName evidence="6">ABC transporter substrate-binding protein</fullName>
    </submittedName>
</protein>
<feature type="signal peptide" evidence="4">
    <location>
        <begin position="1"/>
        <end position="40"/>
    </location>
</feature>
<evidence type="ECO:0000256" key="2">
    <source>
        <dbReference type="ARBA" id="ARBA00010742"/>
    </source>
</evidence>
<dbReference type="SMART" id="SM00062">
    <property type="entry name" value="PBPb"/>
    <property type="match status" value="1"/>
</dbReference>
<feature type="domain" description="Solute-binding protein family 3/N-terminal" evidence="5">
    <location>
        <begin position="43"/>
        <end position="275"/>
    </location>
</feature>
<dbReference type="Gene3D" id="3.40.190.10">
    <property type="entry name" value="Periplasmic binding protein-like II"/>
    <property type="match status" value="2"/>
</dbReference>
<dbReference type="PANTHER" id="PTHR30024:SF47">
    <property type="entry name" value="TAURINE-BINDING PERIPLASMIC PROTEIN"/>
    <property type="match status" value="1"/>
</dbReference>
<reference evidence="7" key="1">
    <citation type="submission" date="2016-04" db="EMBL/GenBank/DDBJ databases">
        <authorList>
            <person name="Tagini F."/>
        </authorList>
    </citation>
    <scope>NUCLEOTIDE SEQUENCE [LARGE SCALE GENOMIC DNA]</scope>
    <source>
        <strain evidence="7">CHUV0807</strain>
    </source>
</reference>
<evidence type="ECO:0000259" key="5">
    <source>
        <dbReference type="SMART" id="SM00062"/>
    </source>
</evidence>
<dbReference type="InterPro" id="IPR001638">
    <property type="entry name" value="Solute-binding_3/MltF_N"/>
</dbReference>
<evidence type="ECO:0000313" key="7">
    <source>
        <dbReference type="Proteomes" id="UP000190837"/>
    </source>
</evidence>
<evidence type="ECO:0000256" key="3">
    <source>
        <dbReference type="ARBA" id="ARBA00022729"/>
    </source>
</evidence>
<keyword evidence="3 4" id="KW-0732">Signal</keyword>
<dbReference type="Proteomes" id="UP000190837">
    <property type="component" value="Unassembled WGS sequence"/>
</dbReference>
<accession>A0A1C3NEJ7</accession>
<name>A0A1C3NEJ7_9GAMM</name>
<organism evidence="6 7">
    <name type="scientific">Cardiobacterium hominis</name>
    <dbReference type="NCBI Taxonomy" id="2718"/>
    <lineage>
        <taxon>Bacteria</taxon>
        <taxon>Pseudomonadati</taxon>
        <taxon>Pseudomonadota</taxon>
        <taxon>Gammaproteobacteria</taxon>
        <taxon>Cardiobacteriales</taxon>
        <taxon>Cardiobacteriaceae</taxon>
        <taxon>Cardiobacterium</taxon>
    </lineage>
</organism>
<dbReference type="EMBL" id="FKLO01000033">
    <property type="protein sequence ID" value="SBV31007.1"/>
    <property type="molecule type" value="Genomic_DNA"/>
</dbReference>
<evidence type="ECO:0000313" key="6">
    <source>
        <dbReference type="EMBL" id="SBV31007.1"/>
    </source>
</evidence>
<dbReference type="AlphaFoldDB" id="A0A1C3NEJ7"/>
<sequence length="344" mass="35837">MLKSRLRAWLRGFFTGGFMKAMLRAALAAVLAVAALAAQAADKVKVGYIALPSHAPSFIAKEKGYYAAEGLDAELVPFQAAQAMAVAIASGDIDFGVTAVSGGLLNLAARGDAVRIFGGALEEADGVPGHKILASKAAFDGGLQSPMELDGKRFAITTQGSSFEYMGAQIAAKVEAKVKTVALNNMPAIAAALQAGKVDVAVAQPGIAADLVAKGAAVEIGKVVDFLPGYQVTVLFTGTKLAQEKPGQMAAFKRAFAKGAADYNAALVDKSLDAAATEAVIAAIHKYVYVDRSAEEASRLIREGAMLVSPEARLNRDDVRKQIGWFKAQKLVPDTLDINALLAD</sequence>
<feature type="chain" id="PRO_5008678925" evidence="4">
    <location>
        <begin position="41"/>
        <end position="344"/>
    </location>
</feature>
<dbReference type="InterPro" id="IPR015168">
    <property type="entry name" value="SsuA/THI5"/>
</dbReference>
<dbReference type="GO" id="GO:0042918">
    <property type="term" value="P:alkanesulfonate transmembrane transport"/>
    <property type="evidence" value="ECO:0007669"/>
    <property type="project" value="TreeGrafter"/>
</dbReference>
<dbReference type="Pfam" id="PF09084">
    <property type="entry name" value="NMT1"/>
    <property type="match status" value="1"/>
</dbReference>
<dbReference type="GO" id="GO:0042597">
    <property type="term" value="C:periplasmic space"/>
    <property type="evidence" value="ECO:0007669"/>
    <property type="project" value="UniProtKB-SubCell"/>
</dbReference>